<evidence type="ECO:0008006" key="4">
    <source>
        <dbReference type="Google" id="ProtNLM"/>
    </source>
</evidence>
<sequence length="104" mass="12143">MKKDNNEQAVIDEITKSLNSLDAHPVHIPDASWFEAFVEDQQKKLRKTFIRDVCVFLFVALFILSGLLFTLFQMPYLFIVIQIASIIFVALYSFIRYRKQVAPE</sequence>
<reference evidence="2 3" key="1">
    <citation type="journal article" date="2010" name="Int. J. Syst. Evol. Microbiol.">
        <title>Bacillus horneckiae sp. nov., isolated from a spacecraft-assembly clean room.</title>
        <authorList>
            <person name="Vaishampayan P."/>
            <person name="Probst A."/>
            <person name="Krishnamurthi S."/>
            <person name="Ghosh S."/>
            <person name="Osman S."/>
            <person name="McDowall A."/>
            <person name="Ruckmani A."/>
            <person name="Mayilraj S."/>
            <person name="Venkateswaran K."/>
        </authorList>
    </citation>
    <scope>NUCLEOTIDE SEQUENCE [LARGE SCALE GENOMIC DNA]</scope>
    <source>
        <strain evidence="3">1PO1SC</strain>
    </source>
</reference>
<accession>A0A2N0ZHP7</accession>
<keyword evidence="1" id="KW-0472">Membrane</keyword>
<dbReference type="Pfam" id="PF17280">
    <property type="entry name" value="DUF5345"/>
    <property type="match status" value="1"/>
</dbReference>
<dbReference type="Proteomes" id="UP000233343">
    <property type="component" value="Unassembled WGS sequence"/>
</dbReference>
<keyword evidence="3" id="KW-1185">Reference proteome</keyword>
<feature type="transmembrane region" description="Helical" evidence="1">
    <location>
        <begin position="76"/>
        <end position="95"/>
    </location>
</feature>
<evidence type="ECO:0000313" key="2">
    <source>
        <dbReference type="EMBL" id="PKG29028.1"/>
    </source>
</evidence>
<gene>
    <name evidence="2" type="ORF">CWS20_10970</name>
</gene>
<dbReference type="EMBL" id="PISD01000020">
    <property type="protein sequence ID" value="PKG29028.1"/>
    <property type="molecule type" value="Genomic_DNA"/>
</dbReference>
<name>A0A2N0ZHP7_9BACI</name>
<evidence type="ECO:0000313" key="3">
    <source>
        <dbReference type="Proteomes" id="UP000233343"/>
    </source>
</evidence>
<feature type="transmembrane region" description="Helical" evidence="1">
    <location>
        <begin position="49"/>
        <end position="70"/>
    </location>
</feature>
<proteinExistence type="predicted"/>
<evidence type="ECO:0000256" key="1">
    <source>
        <dbReference type="SAM" id="Phobius"/>
    </source>
</evidence>
<dbReference type="InterPro" id="IPR035238">
    <property type="entry name" value="DUF5345"/>
</dbReference>
<dbReference type="AlphaFoldDB" id="A0A2N0ZHP7"/>
<keyword evidence="1" id="KW-0812">Transmembrane</keyword>
<dbReference type="RefSeq" id="WP_066195779.1">
    <property type="nucleotide sequence ID" value="NZ_JARMMB010000038.1"/>
</dbReference>
<organism evidence="2 3">
    <name type="scientific">Cytobacillus horneckiae</name>
    <dbReference type="NCBI Taxonomy" id="549687"/>
    <lineage>
        <taxon>Bacteria</taxon>
        <taxon>Bacillati</taxon>
        <taxon>Bacillota</taxon>
        <taxon>Bacilli</taxon>
        <taxon>Bacillales</taxon>
        <taxon>Bacillaceae</taxon>
        <taxon>Cytobacillus</taxon>
    </lineage>
</organism>
<keyword evidence="1" id="KW-1133">Transmembrane helix</keyword>
<protein>
    <recommendedName>
        <fullName evidence="4">YxlC family protein</fullName>
    </recommendedName>
</protein>
<comment type="caution">
    <text evidence="2">The sequence shown here is derived from an EMBL/GenBank/DDBJ whole genome shotgun (WGS) entry which is preliminary data.</text>
</comment>